<dbReference type="PANTHER" id="PTHR14380">
    <property type="entry name" value="PLACENTA-SPECIFIC PROTEIN 1"/>
    <property type="match status" value="1"/>
</dbReference>
<gene>
    <name evidence="6" type="primary">LOC105943764</name>
</gene>
<dbReference type="Gene3D" id="2.60.40.3210">
    <property type="entry name" value="Zona pellucida, ZP-N domain"/>
    <property type="match status" value="1"/>
</dbReference>
<keyword evidence="3" id="KW-0964">Secreted</keyword>
<dbReference type="GO" id="GO:0001556">
    <property type="term" value="P:oocyte maturation"/>
    <property type="evidence" value="ECO:0007669"/>
    <property type="project" value="Ensembl"/>
</dbReference>
<protein>
    <submittedName>
        <fullName evidence="6">Oocyte secreted protein 2</fullName>
    </submittedName>
</protein>
<dbReference type="AlphaFoldDB" id="A0A8C5P240"/>
<dbReference type="OMA" id="AALIWPC"/>
<dbReference type="InterPro" id="IPR033222">
    <property type="entry name" value="PLAC1_fam"/>
</dbReference>
<comment type="similarity">
    <text evidence="2">Belongs to the PLAC1 family.</text>
</comment>
<dbReference type="GeneTree" id="ENSGT00530000064049"/>
<dbReference type="GO" id="GO:0005576">
    <property type="term" value="C:extracellular region"/>
    <property type="evidence" value="ECO:0007669"/>
    <property type="project" value="UniProtKB-SubCell"/>
</dbReference>
<evidence type="ECO:0000256" key="5">
    <source>
        <dbReference type="SAM" id="SignalP"/>
    </source>
</evidence>
<feature type="signal peptide" evidence="5">
    <location>
        <begin position="1"/>
        <end position="23"/>
    </location>
</feature>
<evidence type="ECO:0000313" key="7">
    <source>
        <dbReference type="Proteomes" id="UP000694385"/>
    </source>
</evidence>
<organism evidence="6 7">
    <name type="scientific">Jaculus jaculus</name>
    <name type="common">Lesser Egyptian jerboa</name>
    <dbReference type="NCBI Taxonomy" id="51337"/>
    <lineage>
        <taxon>Eukaryota</taxon>
        <taxon>Metazoa</taxon>
        <taxon>Chordata</taxon>
        <taxon>Craniata</taxon>
        <taxon>Vertebrata</taxon>
        <taxon>Euteleostomi</taxon>
        <taxon>Mammalia</taxon>
        <taxon>Eutheria</taxon>
        <taxon>Euarchontoglires</taxon>
        <taxon>Glires</taxon>
        <taxon>Rodentia</taxon>
        <taxon>Myomorpha</taxon>
        <taxon>Dipodoidea</taxon>
        <taxon>Dipodidae</taxon>
        <taxon>Dipodinae</taxon>
        <taxon>Jaculus</taxon>
    </lineage>
</organism>
<dbReference type="Proteomes" id="UP000694385">
    <property type="component" value="Unassembled WGS sequence"/>
</dbReference>
<name>A0A8C5P240_JACJA</name>
<evidence type="ECO:0000256" key="4">
    <source>
        <dbReference type="ARBA" id="ARBA00022729"/>
    </source>
</evidence>
<dbReference type="Ensembl" id="ENSJJAT00000023009.1">
    <property type="protein sequence ID" value="ENSJJAP00000016497.1"/>
    <property type="gene ID" value="ENSJJAG00000018329.1"/>
</dbReference>
<proteinExistence type="inferred from homology"/>
<reference evidence="6" key="2">
    <citation type="submission" date="2025-09" db="UniProtKB">
        <authorList>
            <consortium name="Ensembl"/>
        </authorList>
    </citation>
    <scope>IDENTIFICATION</scope>
</reference>
<keyword evidence="4 5" id="KW-0732">Signal</keyword>
<comment type="subcellular location">
    <subcellularLocation>
        <location evidence="1">Secreted</location>
    </subcellularLocation>
</comment>
<accession>A0A8C5P240</accession>
<dbReference type="PANTHER" id="PTHR14380:SF7">
    <property type="entry name" value="OOCYTE-SECRETED PROTEIN 2"/>
    <property type="match status" value="1"/>
</dbReference>
<evidence type="ECO:0000313" key="6">
    <source>
        <dbReference type="Ensembl" id="ENSJJAP00000016497.1"/>
    </source>
</evidence>
<keyword evidence="7" id="KW-1185">Reference proteome</keyword>
<evidence type="ECO:0000256" key="1">
    <source>
        <dbReference type="ARBA" id="ARBA00004613"/>
    </source>
</evidence>
<reference evidence="6" key="1">
    <citation type="submission" date="2025-08" db="UniProtKB">
        <authorList>
            <consortium name="Ensembl"/>
        </authorList>
    </citation>
    <scope>IDENTIFICATION</scope>
</reference>
<dbReference type="GO" id="GO:0042585">
    <property type="term" value="C:germinal vesicle"/>
    <property type="evidence" value="ECO:0007669"/>
    <property type="project" value="Ensembl"/>
</dbReference>
<evidence type="ECO:0000256" key="2">
    <source>
        <dbReference type="ARBA" id="ARBA00010071"/>
    </source>
</evidence>
<feature type="chain" id="PRO_5034367254" evidence="5">
    <location>
        <begin position="24"/>
        <end position="167"/>
    </location>
</feature>
<evidence type="ECO:0000256" key="3">
    <source>
        <dbReference type="ARBA" id="ARBA00022525"/>
    </source>
</evidence>
<sequence>MKVSTALEILILLAVLIWPCAESINVKITCSLDWVMVAVSPSTDNRNILYIRADELFLGTGCPVSWIQTYLYHFVYPTHKCGIRQTVISEDTVLFQTEIYFTPRNVHCQSQTIPLECSASRKSVWLTAVCNDDEIKLEPSPFMDNFEASPEELGLLNFHQDVSHKKW</sequence>
<dbReference type="GO" id="GO:0005737">
    <property type="term" value="C:cytoplasm"/>
    <property type="evidence" value="ECO:0007669"/>
    <property type="project" value="Ensembl"/>
</dbReference>